<keyword evidence="1" id="KW-0676">Redox-active center</keyword>
<feature type="domain" description="Thioredoxin" evidence="4">
    <location>
        <begin position="90"/>
        <end position="300"/>
    </location>
</feature>
<evidence type="ECO:0000256" key="3">
    <source>
        <dbReference type="SAM" id="Phobius"/>
    </source>
</evidence>
<dbReference type="InterPro" id="IPR036249">
    <property type="entry name" value="Thioredoxin-like_sf"/>
</dbReference>
<feature type="compositionally biased region" description="Polar residues" evidence="2">
    <location>
        <begin position="1"/>
        <end position="14"/>
    </location>
</feature>
<dbReference type="GO" id="GO:0016491">
    <property type="term" value="F:oxidoreductase activity"/>
    <property type="evidence" value="ECO:0007669"/>
    <property type="project" value="InterPro"/>
</dbReference>
<dbReference type="STRING" id="883.DvMF_1804"/>
<dbReference type="Pfam" id="PF00578">
    <property type="entry name" value="AhpC-TSA"/>
    <property type="match status" value="1"/>
</dbReference>
<dbReference type="PROSITE" id="PS51352">
    <property type="entry name" value="THIOREDOXIN_2"/>
    <property type="match status" value="1"/>
</dbReference>
<dbReference type="SUPFAM" id="SSF52833">
    <property type="entry name" value="Thioredoxin-like"/>
    <property type="match status" value="2"/>
</dbReference>
<dbReference type="AlphaFoldDB" id="B8DMA4"/>
<dbReference type="Gene3D" id="3.40.30.10">
    <property type="entry name" value="Glutaredoxin"/>
    <property type="match status" value="1"/>
</dbReference>
<dbReference type="KEGG" id="dvm:DvMF_1804"/>
<feature type="transmembrane region" description="Helical" evidence="3">
    <location>
        <begin position="46"/>
        <end position="66"/>
    </location>
</feature>
<proteinExistence type="predicted"/>
<dbReference type="InterPro" id="IPR000866">
    <property type="entry name" value="AhpC/TSA"/>
</dbReference>
<evidence type="ECO:0000313" key="5">
    <source>
        <dbReference type="EMBL" id="ACL08748.1"/>
    </source>
</evidence>
<keyword evidence="3" id="KW-0812">Transmembrane</keyword>
<feature type="region of interest" description="Disordered" evidence="2">
    <location>
        <begin position="186"/>
        <end position="227"/>
    </location>
</feature>
<dbReference type="GO" id="GO:0016209">
    <property type="term" value="F:antioxidant activity"/>
    <property type="evidence" value="ECO:0007669"/>
    <property type="project" value="InterPro"/>
</dbReference>
<dbReference type="eggNOG" id="COG1225">
    <property type="taxonomic scope" value="Bacteria"/>
</dbReference>
<gene>
    <name evidence="5" type="ordered locus">DvMF_1804</name>
</gene>
<evidence type="ECO:0000259" key="4">
    <source>
        <dbReference type="PROSITE" id="PS51352"/>
    </source>
</evidence>
<dbReference type="OrthoDB" id="9809746at2"/>
<dbReference type="HOGENOM" id="CLU_042529_14_2_7"/>
<dbReference type="PANTHER" id="PTHR43110">
    <property type="entry name" value="THIOL PEROXIDASE"/>
    <property type="match status" value="1"/>
</dbReference>
<organism evidence="5">
    <name type="scientific">Nitratidesulfovibrio vulgaris (strain DSM 19637 / Miyazaki F)</name>
    <name type="common">Desulfovibrio vulgaris</name>
    <dbReference type="NCBI Taxonomy" id="883"/>
    <lineage>
        <taxon>Bacteria</taxon>
        <taxon>Pseudomonadati</taxon>
        <taxon>Thermodesulfobacteriota</taxon>
        <taxon>Desulfovibrionia</taxon>
        <taxon>Desulfovibrionales</taxon>
        <taxon>Desulfovibrionaceae</taxon>
        <taxon>Nitratidesulfovibrio</taxon>
    </lineage>
</organism>
<name>B8DMA4_NITV9</name>
<keyword evidence="3" id="KW-1133">Transmembrane helix</keyword>
<evidence type="ECO:0000256" key="2">
    <source>
        <dbReference type="SAM" id="MobiDB-lite"/>
    </source>
</evidence>
<protein>
    <submittedName>
        <fullName evidence="5">Alkyl hydroperoxide reductase/ Thiol specific antioxidant/ Mal allergen</fullName>
    </submittedName>
</protein>
<dbReference type="PANTHER" id="PTHR43110:SF1">
    <property type="entry name" value="THIOL PEROXIDASE"/>
    <property type="match status" value="1"/>
</dbReference>
<feature type="compositionally biased region" description="Gly residues" evidence="2">
    <location>
        <begin position="197"/>
        <end position="207"/>
    </location>
</feature>
<feature type="compositionally biased region" description="Polar residues" evidence="2">
    <location>
        <begin position="23"/>
        <end position="40"/>
    </location>
</feature>
<evidence type="ECO:0000256" key="1">
    <source>
        <dbReference type="ARBA" id="ARBA00023284"/>
    </source>
</evidence>
<accession>B8DMA4</accession>
<keyword evidence="3" id="KW-0472">Membrane</keyword>
<dbReference type="EMBL" id="CP001197">
    <property type="protein sequence ID" value="ACL08748.1"/>
    <property type="molecule type" value="Genomic_DNA"/>
</dbReference>
<sequence>MPRTTASCTGTPSPDRTVLAGRTAQTSSAPGTPSWSTGPTGHTGRLLAAAILALALVGGLAVAVPVQAIGLQDLIYPDAPRKPVDSVLKVAVGDTAPDFVLPALPGPYTSASGPDAGTVRLSDFRGKRAVALSFVPAAFTPVCSGQWPGYNIAREEFERRGAVLLGITTDNLPSLYAWTREMVERAPGNGNDEGRGAKGGSQNGDGAGQSSPPPRKGQAATPRQGEVGGATGGVWFPVLSDFWPHGAVAASYGLLRGDGMAERALVIIDRQGIIRHIHVSDVNKRPPLDIILRALDALPAP</sequence>
<dbReference type="InterPro" id="IPR013766">
    <property type="entry name" value="Thioredoxin_domain"/>
</dbReference>
<reference evidence="5" key="1">
    <citation type="submission" date="2008-10" db="EMBL/GenBank/DDBJ databases">
        <title>Complete sequence of Desulfovibrio vulgaris str. 'Miyazaki F'.</title>
        <authorList>
            <person name="Lucas S."/>
            <person name="Copeland A."/>
            <person name="Lapidus A."/>
            <person name="Glavina del Rio T."/>
            <person name="Dalin E."/>
            <person name="Tice H."/>
            <person name="Bruce D."/>
            <person name="Goodwin L."/>
            <person name="Pitluck S."/>
            <person name="Sims D."/>
            <person name="Brettin T."/>
            <person name="Detter J.C."/>
            <person name="Han C."/>
            <person name="Larimer F."/>
            <person name="Land M."/>
            <person name="Hauser L."/>
            <person name="Kyrpides N."/>
            <person name="Mikhailova N."/>
            <person name="Hazen T.C."/>
            <person name="Richardson P."/>
        </authorList>
    </citation>
    <scope>NUCLEOTIDE SEQUENCE</scope>
    <source>
        <strain evidence="5">Miyazaki F</strain>
    </source>
</reference>
<feature type="region of interest" description="Disordered" evidence="2">
    <location>
        <begin position="1"/>
        <end position="40"/>
    </location>
</feature>
<dbReference type="InterPro" id="IPR050455">
    <property type="entry name" value="Tpx_Peroxidase_subfamily"/>
</dbReference>